<evidence type="ECO:0000256" key="1">
    <source>
        <dbReference type="SAM" id="SignalP"/>
    </source>
</evidence>
<dbReference type="KEGG" id="cmag:CBW24_00845"/>
<name>A0A291LVI3_9RHOB</name>
<gene>
    <name evidence="2" type="ORF">CBW24_00845</name>
</gene>
<dbReference type="Proteomes" id="UP000219050">
    <property type="component" value="Chromosome"/>
</dbReference>
<feature type="chain" id="PRO_5012132166" evidence="1">
    <location>
        <begin position="20"/>
        <end position="224"/>
    </location>
</feature>
<keyword evidence="1" id="KW-0732">Signal</keyword>
<dbReference type="RefSeq" id="WP_097372360.1">
    <property type="nucleotide sequence ID" value="NZ_CP021404.1"/>
</dbReference>
<dbReference type="OrthoDB" id="7846475at2"/>
<evidence type="ECO:0000313" key="2">
    <source>
        <dbReference type="EMBL" id="ATI40701.1"/>
    </source>
</evidence>
<proteinExistence type="predicted"/>
<dbReference type="EMBL" id="CP021404">
    <property type="protein sequence ID" value="ATI40701.1"/>
    <property type="molecule type" value="Genomic_DNA"/>
</dbReference>
<feature type="signal peptide" evidence="1">
    <location>
        <begin position="1"/>
        <end position="19"/>
    </location>
</feature>
<protein>
    <submittedName>
        <fullName evidence="2">Uncharacterized protein</fullName>
    </submittedName>
</protein>
<organism evidence="2 3">
    <name type="scientific">Pacificitalea manganoxidans</name>
    <dbReference type="NCBI Taxonomy" id="1411902"/>
    <lineage>
        <taxon>Bacteria</taxon>
        <taxon>Pseudomonadati</taxon>
        <taxon>Pseudomonadota</taxon>
        <taxon>Alphaproteobacteria</taxon>
        <taxon>Rhodobacterales</taxon>
        <taxon>Paracoccaceae</taxon>
        <taxon>Pacificitalea</taxon>
    </lineage>
</organism>
<reference evidence="2 3" key="1">
    <citation type="submission" date="2017-05" db="EMBL/GenBank/DDBJ databases">
        <title>Comparative genomic and metabolic analysis of manganese-oxidizing mechanisms in Celeribater manganoxidans DY25T: its adaption to the environment of polymetallic nodule.</title>
        <authorList>
            <person name="Wang X."/>
        </authorList>
    </citation>
    <scope>NUCLEOTIDE SEQUENCE [LARGE SCALE GENOMIC DNA]</scope>
    <source>
        <strain evidence="2 3">DY25</strain>
    </source>
</reference>
<keyword evidence="3" id="KW-1185">Reference proteome</keyword>
<dbReference type="AlphaFoldDB" id="A0A291LVI3"/>
<sequence>MPASRSAALAFMLAFVLPAAGPVASAETIAPLDHKVISARVAGRALRIDGTRNDATGAVSPAPPFQLVVPTDRDGTWGARLAKSPKNTLARVIFTMPDGAFVENIGFFSATLPFSGTEARLERFATLLNFNVVPILLKEFPDGQKSGIRKTRVGPYEAVEIFGGYTHPDYGPMQWRLVGIPHPDRRDSIYTLSQIALRSMPLPSVDDFGHSLSGMTLESMRYIK</sequence>
<accession>A0A291LVI3</accession>
<evidence type="ECO:0000313" key="3">
    <source>
        <dbReference type="Proteomes" id="UP000219050"/>
    </source>
</evidence>